<dbReference type="EMBL" id="JAUEPL010000025">
    <property type="protein sequence ID" value="MDN3295826.1"/>
    <property type="molecule type" value="Genomic_DNA"/>
</dbReference>
<keyword evidence="2" id="KW-1185">Reference proteome</keyword>
<evidence type="ECO:0000313" key="1">
    <source>
        <dbReference type="EMBL" id="MDN3295826.1"/>
    </source>
</evidence>
<dbReference type="Proteomes" id="UP001174050">
    <property type="component" value="Unassembled WGS sequence"/>
</dbReference>
<organism evidence="1 2">
    <name type="scientific">Streptomyces ficellus</name>
    <dbReference type="NCBI Taxonomy" id="1977088"/>
    <lineage>
        <taxon>Bacteria</taxon>
        <taxon>Bacillati</taxon>
        <taxon>Actinomycetota</taxon>
        <taxon>Actinomycetes</taxon>
        <taxon>Kitasatosporales</taxon>
        <taxon>Streptomycetaceae</taxon>
        <taxon>Streptomyces</taxon>
    </lineage>
</organism>
<dbReference type="RefSeq" id="WP_290112978.1">
    <property type="nucleotide sequence ID" value="NZ_JAUEPL010000025.1"/>
</dbReference>
<protein>
    <submittedName>
        <fullName evidence="1">Uncharacterized protein</fullName>
    </submittedName>
</protein>
<name>A0ABT7Z9U6_9ACTN</name>
<proteinExistence type="predicted"/>
<evidence type="ECO:0000313" key="2">
    <source>
        <dbReference type="Proteomes" id="UP001174050"/>
    </source>
</evidence>
<reference evidence="1" key="1">
    <citation type="submission" date="2023-06" db="EMBL/GenBank/DDBJ databases">
        <title>WGS-Sequencing of Streptomyces ficellus isolate 21 collected from sand in Gara Djebilet Iron Mine in Algeria.</title>
        <authorList>
            <person name="Zegers G.P."/>
            <person name="Gomez A."/>
            <person name="Gueddou A."/>
            <person name="Zahara A.F."/>
            <person name="Worth M."/>
            <person name="Sevigny J.L."/>
            <person name="Tisa L."/>
        </authorList>
    </citation>
    <scope>NUCLEOTIDE SEQUENCE</scope>
    <source>
        <strain evidence="1">AS11</strain>
    </source>
</reference>
<accession>A0ABT7Z9U6</accession>
<comment type="caution">
    <text evidence="1">The sequence shown here is derived from an EMBL/GenBank/DDBJ whole genome shotgun (WGS) entry which is preliminary data.</text>
</comment>
<sequence length="241" mass="25789">MWLVLCDPADDAALWAGAGLRERGLAPLDVIAPRTLVSSARSVHRLDSGRACFEIALPNERVLRSDDIDGVLNRLVHVPLEDLALASQADLSYAARELSALVLSWLECVAPVMVNRPDPRGTAGAWRTAAEWTVLAATAGLPVGPLPLTSRRTSEPATPPTTSAVVVGEHVFCDEPVRHLAPACGTLARLAGTDLLGVDLGADDRHPRFAGATPLPDLRRGGSPLIDRLYRHLLHLPARRT</sequence>
<gene>
    <name evidence="1" type="ORF">QWM81_17570</name>
</gene>